<evidence type="ECO:0000313" key="2">
    <source>
        <dbReference type="EMBL" id="AMR76005.1"/>
    </source>
</evidence>
<sequence length="306" mass="35202">MSNLISQEGNMKKSILTVCMFILLCLLSCDIDALNDLLSKAREKFLEENKNIEGSDHKQEGKEEQVDVVKNMEEGVRQVVQGDPVAPVDDAIPAFQYPQQETIEIEEKDLIPSTKEEKEAQEEIEKVKSVLEDSKFDQLIENSRKLQSESKQLESDFYRIFSELQTKLQEQRSLPKINSQTDRAKIQELIKLQNRFNEKRTQIDMLMTQVDAGFNERSSAKYFFEEAEKTLKEAITERLKNALRSSFRRVANYLSGQLSREARRYAENSLSLLESSSGKIGEAMGIRKDIEELIKEAKSYLSSLVR</sequence>
<dbReference type="InterPro" id="IPR057717">
    <property type="entry name" value="BBH37-like_helical"/>
</dbReference>
<protein>
    <recommendedName>
        <fullName evidence="1">BBH37-like helical domain-containing protein</fullName>
    </recommendedName>
</protein>
<accession>A0AAN0X791</accession>
<dbReference type="NCBIfam" id="NF033721">
    <property type="entry name" value="P12_lipo"/>
    <property type="match status" value="1"/>
</dbReference>
<feature type="domain" description="BBH37-like helical" evidence="1">
    <location>
        <begin position="109"/>
        <end position="303"/>
    </location>
</feature>
<name>A0AAN0X791_BORHE</name>
<reference evidence="2 3" key="1">
    <citation type="submission" date="2016-03" db="EMBL/GenBank/DDBJ databases">
        <title>Borrelia hermsii Genome sequencing and assembly.</title>
        <authorList>
            <person name="Bontemps-Gallo S."/>
            <person name="Stewart S."/>
        </authorList>
    </citation>
    <scope>NUCLEOTIDE SEQUENCE [LARGE SCALE GENOMIC DNA]</scope>
    <source>
        <strain evidence="2 3">DAH-2E7</strain>
        <plasmid evidence="3">lp53 sequence</plasmid>
    </source>
</reference>
<gene>
    <name evidence="2" type="ORF">A0V01_05150</name>
</gene>
<geneLocation type="plasmid" evidence="3">
    <name>lp53 sequence</name>
</geneLocation>
<dbReference type="AlphaFoldDB" id="A0AAN0X791"/>
<keyword evidence="2" id="KW-0614">Plasmid</keyword>
<proteinExistence type="predicted"/>
<evidence type="ECO:0000259" key="1">
    <source>
        <dbReference type="Pfam" id="PF25672"/>
    </source>
</evidence>
<dbReference type="Pfam" id="PF25672">
    <property type="entry name" value="BBH37"/>
    <property type="match status" value="1"/>
</dbReference>
<evidence type="ECO:0000313" key="3">
    <source>
        <dbReference type="Proteomes" id="UP000075229"/>
    </source>
</evidence>
<organism evidence="2 3">
    <name type="scientific">Borrelia hermsii</name>
    <dbReference type="NCBI Taxonomy" id="140"/>
    <lineage>
        <taxon>Bacteria</taxon>
        <taxon>Pseudomonadati</taxon>
        <taxon>Spirochaetota</taxon>
        <taxon>Spirochaetia</taxon>
        <taxon>Spirochaetales</taxon>
        <taxon>Borreliaceae</taxon>
        <taxon>Borrelia</taxon>
    </lineage>
</organism>
<dbReference type="InterPro" id="IPR058057">
    <property type="entry name" value="BBH37-like"/>
</dbReference>
<dbReference type="Proteomes" id="UP000075229">
    <property type="component" value="Plasmid lp53"/>
</dbReference>
<dbReference type="EMBL" id="CP014810">
    <property type="protein sequence ID" value="AMR76005.1"/>
    <property type="molecule type" value="Genomic_DNA"/>
</dbReference>